<dbReference type="PRINTS" id="PR00038">
    <property type="entry name" value="HTHLUXR"/>
</dbReference>
<dbReference type="PANTHER" id="PTHR44688">
    <property type="entry name" value="DNA-BINDING TRANSCRIPTIONAL ACTIVATOR DEVR_DOSR"/>
    <property type="match status" value="1"/>
</dbReference>
<dbReference type="InterPro" id="IPR000792">
    <property type="entry name" value="Tscrpt_reg_LuxR_C"/>
</dbReference>
<dbReference type="PANTHER" id="PTHR44688:SF16">
    <property type="entry name" value="DNA-BINDING TRANSCRIPTIONAL ACTIVATOR DEVR_DOSR"/>
    <property type="match status" value="1"/>
</dbReference>
<feature type="domain" description="HTH luxR-type" evidence="4">
    <location>
        <begin position="31"/>
        <end position="96"/>
    </location>
</feature>
<dbReference type="SMART" id="SM00421">
    <property type="entry name" value="HTH_LUXR"/>
    <property type="match status" value="1"/>
</dbReference>
<dbReference type="PROSITE" id="PS50043">
    <property type="entry name" value="HTH_LUXR_2"/>
    <property type="match status" value="1"/>
</dbReference>
<protein>
    <submittedName>
        <fullName evidence="5">Helix-turn-helix transcriptional regulator</fullName>
    </submittedName>
</protein>
<dbReference type="Proteomes" id="UP001431313">
    <property type="component" value="Unassembled WGS sequence"/>
</dbReference>
<dbReference type="Pfam" id="PF00196">
    <property type="entry name" value="GerE"/>
    <property type="match status" value="1"/>
</dbReference>
<dbReference type="RefSeq" id="WP_258785692.1">
    <property type="nucleotide sequence ID" value="NZ_JANUGQ010000003.1"/>
</dbReference>
<keyword evidence="6" id="KW-1185">Reference proteome</keyword>
<dbReference type="EMBL" id="JANUGQ010000003">
    <property type="protein sequence ID" value="MCS0635010.1"/>
    <property type="molecule type" value="Genomic_DNA"/>
</dbReference>
<evidence type="ECO:0000256" key="1">
    <source>
        <dbReference type="ARBA" id="ARBA00023015"/>
    </source>
</evidence>
<reference evidence="5" key="1">
    <citation type="submission" date="2022-08" db="EMBL/GenBank/DDBJ databases">
        <authorList>
            <person name="Somphong A."/>
            <person name="Phongsopitanun W."/>
        </authorList>
    </citation>
    <scope>NUCLEOTIDE SEQUENCE</scope>
    <source>
        <strain evidence="5">LP05-1</strain>
    </source>
</reference>
<gene>
    <name evidence="5" type="ORF">NX801_04925</name>
</gene>
<keyword evidence="1" id="KW-0805">Transcription regulation</keyword>
<dbReference type="SUPFAM" id="SSF46894">
    <property type="entry name" value="C-terminal effector domain of the bipartite response regulators"/>
    <property type="match status" value="1"/>
</dbReference>
<evidence type="ECO:0000313" key="6">
    <source>
        <dbReference type="Proteomes" id="UP001431313"/>
    </source>
</evidence>
<sequence length="109" mass="11802">MINSNTMVDTAGSFIAGGALCFDERPPVPGDPLAIHDLTPRERQVLLLLGRAATNREIGRRLGIAERTVKSHLTSIMGKVEVNTRTEAALFSYAHHQVLVRDAAGRVSP</sequence>
<proteinExistence type="predicted"/>
<evidence type="ECO:0000259" key="4">
    <source>
        <dbReference type="PROSITE" id="PS50043"/>
    </source>
</evidence>
<name>A0ABT2CCG9_9ACTN</name>
<accession>A0ABT2CCG9</accession>
<organism evidence="5 6">
    <name type="scientific">Streptomyces pyxinae</name>
    <dbReference type="NCBI Taxonomy" id="2970734"/>
    <lineage>
        <taxon>Bacteria</taxon>
        <taxon>Bacillati</taxon>
        <taxon>Actinomycetota</taxon>
        <taxon>Actinomycetes</taxon>
        <taxon>Kitasatosporales</taxon>
        <taxon>Streptomycetaceae</taxon>
        <taxon>Streptomyces</taxon>
    </lineage>
</organism>
<dbReference type="CDD" id="cd06170">
    <property type="entry name" value="LuxR_C_like"/>
    <property type="match status" value="1"/>
</dbReference>
<evidence type="ECO:0000256" key="3">
    <source>
        <dbReference type="ARBA" id="ARBA00023163"/>
    </source>
</evidence>
<comment type="caution">
    <text evidence="5">The sequence shown here is derived from an EMBL/GenBank/DDBJ whole genome shotgun (WGS) entry which is preliminary data.</text>
</comment>
<evidence type="ECO:0000256" key="2">
    <source>
        <dbReference type="ARBA" id="ARBA00023125"/>
    </source>
</evidence>
<dbReference type="InterPro" id="IPR016032">
    <property type="entry name" value="Sig_transdc_resp-reg_C-effctor"/>
</dbReference>
<dbReference type="InterPro" id="IPR036388">
    <property type="entry name" value="WH-like_DNA-bd_sf"/>
</dbReference>
<dbReference type="Gene3D" id="1.10.10.10">
    <property type="entry name" value="Winged helix-like DNA-binding domain superfamily/Winged helix DNA-binding domain"/>
    <property type="match status" value="1"/>
</dbReference>
<evidence type="ECO:0000313" key="5">
    <source>
        <dbReference type="EMBL" id="MCS0635010.1"/>
    </source>
</evidence>
<keyword evidence="2" id="KW-0238">DNA-binding</keyword>
<keyword evidence="3" id="KW-0804">Transcription</keyword>